<accession>K9H2G3</accession>
<dbReference type="AlphaFoldDB" id="K9H2G3"/>
<keyword evidence="4" id="KW-1185">Reference proteome</keyword>
<feature type="compositionally biased region" description="Low complexity" evidence="1">
    <location>
        <begin position="122"/>
        <end position="138"/>
    </location>
</feature>
<organism evidence="3 4">
    <name type="scientific">Caenispirillum salinarum AK4</name>
    <dbReference type="NCBI Taxonomy" id="1238182"/>
    <lineage>
        <taxon>Bacteria</taxon>
        <taxon>Pseudomonadati</taxon>
        <taxon>Pseudomonadota</taxon>
        <taxon>Alphaproteobacteria</taxon>
        <taxon>Rhodospirillales</taxon>
        <taxon>Novispirillaceae</taxon>
        <taxon>Caenispirillum</taxon>
    </lineage>
</organism>
<evidence type="ECO:0008006" key="5">
    <source>
        <dbReference type="Google" id="ProtNLM"/>
    </source>
</evidence>
<feature type="signal peptide" evidence="2">
    <location>
        <begin position="1"/>
        <end position="23"/>
    </location>
</feature>
<proteinExistence type="predicted"/>
<keyword evidence="2" id="KW-0732">Signal</keyword>
<sequence>MRHTTLAAGAAAIVIAAAGTASAQGNPTCDQQITWISQAIPNISHTDASARLNISEEHLEGALSALDAARLANQAGESETCMTLANAAEGMLTRGGWSPDGERPAGSQQAAAGQQGQGGQQQGQAQQQTQAQQTPAAGEDQAVTIGDTQVQAADLSGREVILDGARIGTVVDLIGRENTYNDAVVRLDEEHSQMGYTFAADSPMAGEERPIIVGGRTLAVPFGALTVAEDGSLRLSSDAVTTLDQFRAGDGPDFYSYRQGQTAELPEYE</sequence>
<evidence type="ECO:0000256" key="2">
    <source>
        <dbReference type="SAM" id="SignalP"/>
    </source>
</evidence>
<feature type="chain" id="PRO_5003929634" description="PRC-barrel domain-containing protein" evidence="2">
    <location>
        <begin position="24"/>
        <end position="269"/>
    </location>
</feature>
<reference evidence="3 4" key="1">
    <citation type="journal article" date="2013" name="Genome Announc.">
        <title>Draft Genome Sequence of an Alphaproteobacterium, Caenispirillum salinarum AK4(T), Isolated from a Solar Saltern.</title>
        <authorList>
            <person name="Khatri I."/>
            <person name="Singh A."/>
            <person name="Korpole S."/>
            <person name="Pinnaka A.K."/>
            <person name="Subramanian S."/>
        </authorList>
    </citation>
    <scope>NUCLEOTIDE SEQUENCE [LARGE SCALE GENOMIC DNA]</scope>
    <source>
        <strain evidence="3 4">AK4</strain>
    </source>
</reference>
<evidence type="ECO:0000313" key="3">
    <source>
        <dbReference type="EMBL" id="EKV31762.1"/>
    </source>
</evidence>
<evidence type="ECO:0000313" key="4">
    <source>
        <dbReference type="Proteomes" id="UP000009881"/>
    </source>
</evidence>
<comment type="caution">
    <text evidence="3">The sequence shown here is derived from an EMBL/GenBank/DDBJ whole genome shotgun (WGS) entry which is preliminary data.</text>
</comment>
<name>K9H2G3_9PROT</name>
<dbReference type="RefSeq" id="WP_009539631.1">
    <property type="nucleotide sequence ID" value="NZ_ANHY01000005.1"/>
</dbReference>
<dbReference type="EMBL" id="ANHY01000005">
    <property type="protein sequence ID" value="EKV31762.1"/>
    <property type="molecule type" value="Genomic_DNA"/>
</dbReference>
<dbReference type="Proteomes" id="UP000009881">
    <property type="component" value="Unassembled WGS sequence"/>
</dbReference>
<protein>
    <recommendedName>
        <fullName evidence="5">PRC-barrel domain-containing protein</fullName>
    </recommendedName>
</protein>
<feature type="region of interest" description="Disordered" evidence="1">
    <location>
        <begin position="92"/>
        <end position="140"/>
    </location>
</feature>
<gene>
    <name evidence="3" type="ORF">C882_3513</name>
</gene>
<evidence type="ECO:0000256" key="1">
    <source>
        <dbReference type="SAM" id="MobiDB-lite"/>
    </source>
</evidence>
<feature type="compositionally biased region" description="Low complexity" evidence="1">
    <location>
        <begin position="104"/>
        <end position="114"/>
    </location>
</feature>